<sequence length="171" mass="19669">MAEFQVRVSSEAIYYFEELKKYYTRDSKVDITRSQILTRAFEETKVITNWTSIINDTETISLEYLEYQKGYGTNVKVQISEEVEKGIRELKILLPNFTATRSVTIGVAVKFMLKGAIILNKTGKITTDKNLSTIEAIEELKQNLQDIVAPINYNMLENILDSFKNNILLIK</sequence>
<name>A0A0Z8QMX9_STRSU</name>
<accession>A0A0Z8QMX9</accession>
<dbReference type="Proteomes" id="UP000075041">
    <property type="component" value="Unassembled WGS sequence"/>
</dbReference>
<evidence type="ECO:0000313" key="4">
    <source>
        <dbReference type="Proteomes" id="UP000075041"/>
    </source>
</evidence>
<organism evidence="1 4">
    <name type="scientific">Streptococcus suis</name>
    <dbReference type="NCBI Taxonomy" id="1307"/>
    <lineage>
        <taxon>Bacteria</taxon>
        <taxon>Bacillati</taxon>
        <taxon>Bacillota</taxon>
        <taxon>Bacilli</taxon>
        <taxon>Lactobacillales</taxon>
        <taxon>Streptococcaceae</taxon>
        <taxon>Streptococcus</taxon>
    </lineage>
</organism>
<dbReference type="EMBL" id="FIFJ01000002">
    <property type="protein sequence ID" value="CYT72222.1"/>
    <property type="molecule type" value="Genomic_DNA"/>
</dbReference>
<gene>
    <name evidence="1" type="ORF">ERS132356_00310</name>
    <name evidence="2" type="ORF">ERS132539_02348</name>
</gene>
<reference evidence="3 4" key="1">
    <citation type="submission" date="2016-02" db="EMBL/GenBank/DDBJ databases">
        <authorList>
            <consortium name="Pathogen Informatics"/>
        </authorList>
    </citation>
    <scope>NUCLEOTIDE SEQUENCE [LARGE SCALE GENOMIC DNA]</scope>
    <source>
        <strain evidence="1 4">LOLA-SS005</strain>
        <strain evidence="2 3">SS1013</strain>
    </source>
</reference>
<proteinExistence type="predicted"/>
<evidence type="ECO:0000313" key="2">
    <source>
        <dbReference type="EMBL" id="CYW81367.1"/>
    </source>
</evidence>
<dbReference type="AlphaFoldDB" id="A0A0Z8QMX9"/>
<dbReference type="Proteomes" id="UP000069526">
    <property type="component" value="Unassembled WGS sequence"/>
</dbReference>
<evidence type="ECO:0000313" key="1">
    <source>
        <dbReference type="EMBL" id="CYT72222.1"/>
    </source>
</evidence>
<dbReference type="RefSeq" id="WP_023371514.1">
    <property type="nucleotide sequence ID" value="NZ_CECR01000006.1"/>
</dbReference>
<protein>
    <submittedName>
        <fullName evidence="1">Uncharacterized protein</fullName>
    </submittedName>
</protein>
<evidence type="ECO:0000313" key="3">
    <source>
        <dbReference type="Proteomes" id="UP000069526"/>
    </source>
</evidence>
<dbReference type="EMBL" id="FIJK01000103">
    <property type="protein sequence ID" value="CYW81367.1"/>
    <property type="molecule type" value="Genomic_DNA"/>
</dbReference>